<evidence type="ECO:0000256" key="1">
    <source>
        <dbReference type="SAM" id="MobiDB-lite"/>
    </source>
</evidence>
<dbReference type="AlphaFoldDB" id="A0A080N5P7"/>
<dbReference type="eggNOG" id="ENOG502ZCJ7">
    <property type="taxonomic scope" value="Bacteria"/>
</dbReference>
<dbReference type="Proteomes" id="UP000028730">
    <property type="component" value="Unassembled WGS sequence"/>
</dbReference>
<organism evidence="2 3">
    <name type="scientific">Bifidobacterium bombi DSM 19703</name>
    <dbReference type="NCBI Taxonomy" id="1341695"/>
    <lineage>
        <taxon>Bacteria</taxon>
        <taxon>Bacillati</taxon>
        <taxon>Actinomycetota</taxon>
        <taxon>Actinomycetes</taxon>
        <taxon>Bifidobacteriales</taxon>
        <taxon>Bifidobacteriaceae</taxon>
        <taxon>Bifidobacterium</taxon>
    </lineage>
</organism>
<dbReference type="InterPro" id="IPR046100">
    <property type="entry name" value="DUF6037"/>
</dbReference>
<reference evidence="2 3" key="1">
    <citation type="journal article" date="2014" name="Appl. Environ. Microbiol.">
        <title>Genomic encyclopedia of type strains of the genus Bifidobacterium.</title>
        <authorList>
            <person name="Milani C."/>
            <person name="Lugli G.A."/>
            <person name="Duranti S."/>
            <person name="Turroni F."/>
            <person name="Bottacini F."/>
            <person name="Mangifesta M."/>
            <person name="Sanchez B."/>
            <person name="Viappiani A."/>
            <person name="Mancabelli L."/>
            <person name="Taminiau B."/>
            <person name="Delcenserie V."/>
            <person name="Barrangou R."/>
            <person name="Margolles A."/>
            <person name="van Sinderen D."/>
            <person name="Ventura M."/>
        </authorList>
    </citation>
    <scope>NUCLEOTIDE SEQUENCE [LARGE SCALE GENOMIC DNA]</scope>
    <source>
        <strain evidence="2 3">DSM 19703</strain>
    </source>
</reference>
<dbReference type="OrthoDB" id="9802617at2"/>
<proteinExistence type="predicted"/>
<dbReference type="Pfam" id="PF19503">
    <property type="entry name" value="DUF6037"/>
    <property type="match status" value="1"/>
</dbReference>
<sequence length="194" mass="22267">MEKKNWTICSFLFYYKKVEYIVLVKRFVGEETKVSKYALVKLHFMRSGDLQNDLEVEANRKGLLVDAKTLRVYFGIDYQENLGDIIRQFAEALDSAIPTSVPDNLSDEEKSAMVRSLSKSDSEDPSKVYCTKVRRNPNGGRRSEFNSDKTKLLRPNLFEYLSNDPGISFCYSAQASQENDDDTILKHFTESNAM</sequence>
<protein>
    <submittedName>
        <fullName evidence="2">Uncharacterized protein</fullName>
    </submittedName>
</protein>
<evidence type="ECO:0000313" key="2">
    <source>
        <dbReference type="EMBL" id="KFF30869.1"/>
    </source>
</evidence>
<dbReference type="EMBL" id="ATLK01000001">
    <property type="protein sequence ID" value="KFF30869.1"/>
    <property type="molecule type" value="Genomic_DNA"/>
</dbReference>
<evidence type="ECO:0000313" key="3">
    <source>
        <dbReference type="Proteomes" id="UP000028730"/>
    </source>
</evidence>
<feature type="region of interest" description="Disordered" evidence="1">
    <location>
        <begin position="101"/>
        <end position="126"/>
    </location>
</feature>
<name>A0A080N5P7_9BIFI</name>
<keyword evidence="3" id="KW-1185">Reference proteome</keyword>
<feature type="compositionally biased region" description="Basic and acidic residues" evidence="1">
    <location>
        <begin position="107"/>
        <end position="126"/>
    </location>
</feature>
<accession>A0A080N5P7</accession>
<comment type="caution">
    <text evidence="2">The sequence shown here is derived from an EMBL/GenBank/DDBJ whole genome shotgun (WGS) entry which is preliminary data.</text>
</comment>
<gene>
    <name evidence="2" type="ORF">BBOMB_0186</name>
</gene>